<protein>
    <submittedName>
        <fullName evidence="4">Uncharacterized membrane protein</fullName>
    </submittedName>
</protein>
<feature type="region of interest" description="Disordered" evidence="2">
    <location>
        <begin position="1"/>
        <end position="29"/>
    </location>
</feature>
<evidence type="ECO:0000256" key="2">
    <source>
        <dbReference type="SAM" id="MobiDB-lite"/>
    </source>
</evidence>
<dbReference type="Gene3D" id="3.30.530.20">
    <property type="match status" value="1"/>
</dbReference>
<dbReference type="SUPFAM" id="SSF55961">
    <property type="entry name" value="Bet v1-like"/>
    <property type="match status" value="1"/>
</dbReference>
<dbReference type="EMBL" id="FXUL01000029">
    <property type="protein sequence ID" value="SMP78496.1"/>
    <property type="molecule type" value="Genomic_DNA"/>
</dbReference>
<evidence type="ECO:0000259" key="3">
    <source>
        <dbReference type="Pfam" id="PF03364"/>
    </source>
</evidence>
<dbReference type="InterPro" id="IPR023393">
    <property type="entry name" value="START-like_dom_sf"/>
</dbReference>
<dbReference type="InterPro" id="IPR047137">
    <property type="entry name" value="ORF3"/>
</dbReference>
<dbReference type="InterPro" id="IPR005031">
    <property type="entry name" value="COQ10_START"/>
</dbReference>
<dbReference type="Pfam" id="PF03364">
    <property type="entry name" value="Polyketide_cyc"/>
    <property type="match status" value="1"/>
</dbReference>
<sequence>MNDTNTETDTDTGQAARPDPGSALRARPPGKEFRYEAPAGDGLSPLQVGAGMVILGLGIAQLLAPRQVTRSTGVHAHPGVVRASGALSIASAASILTRGAPQSLGLARLASIALELTLLGSSVSHAARRGRGSRLALAGAGVAAAAMLDMGAAVKQGARQTMGERTTESGALVVEKCITINKSPDDCYRFWRNFDRFPEFMQHLEAVEKITDTRSHWKARAPIGANVEWDAEISADQPGELLSWHSVDGADVDNGGTVRFEPAPGGRGTIVRVEMQYKPPGGKAGALVAKLFGENPSQQMDGDLRRFKQLIETGEITTTEGQSAGERSAMVKLIKKGVPG</sequence>
<comment type="similarity">
    <text evidence="1">Belongs to the ribosome association toxin RatA family.</text>
</comment>
<evidence type="ECO:0000313" key="4">
    <source>
        <dbReference type="EMBL" id="SMP78496.1"/>
    </source>
</evidence>
<feature type="compositionally biased region" description="Acidic residues" evidence="2">
    <location>
        <begin position="1"/>
        <end position="10"/>
    </location>
</feature>
<evidence type="ECO:0000313" key="5">
    <source>
        <dbReference type="Proteomes" id="UP001158049"/>
    </source>
</evidence>
<name>A0ABY1QTI3_9BURK</name>
<reference evidence="4 5" key="1">
    <citation type="submission" date="2017-05" db="EMBL/GenBank/DDBJ databases">
        <authorList>
            <person name="Varghese N."/>
            <person name="Submissions S."/>
        </authorList>
    </citation>
    <scope>NUCLEOTIDE SEQUENCE [LARGE SCALE GENOMIC DNA]</scope>
    <source>
        <strain evidence="4 5">DSM 26001</strain>
    </source>
</reference>
<comment type="caution">
    <text evidence="4">The sequence shown here is derived from an EMBL/GenBank/DDBJ whole genome shotgun (WGS) entry which is preliminary data.</text>
</comment>
<dbReference type="PANTHER" id="PTHR33824:SF7">
    <property type="entry name" value="POLYKETIDE CYCLASE_DEHYDRASE AND LIPID TRANSPORT SUPERFAMILY PROTEIN"/>
    <property type="match status" value="1"/>
</dbReference>
<feature type="domain" description="Coenzyme Q-binding protein COQ10 START" evidence="3">
    <location>
        <begin position="180"/>
        <end position="301"/>
    </location>
</feature>
<evidence type="ECO:0000256" key="1">
    <source>
        <dbReference type="ARBA" id="ARBA00008918"/>
    </source>
</evidence>
<dbReference type="RefSeq" id="WP_283445109.1">
    <property type="nucleotide sequence ID" value="NZ_FXUL01000029.1"/>
</dbReference>
<organism evidence="4 5">
    <name type="scientific">Noviherbaspirillum suwonense</name>
    <dbReference type="NCBI Taxonomy" id="1224511"/>
    <lineage>
        <taxon>Bacteria</taxon>
        <taxon>Pseudomonadati</taxon>
        <taxon>Pseudomonadota</taxon>
        <taxon>Betaproteobacteria</taxon>
        <taxon>Burkholderiales</taxon>
        <taxon>Oxalobacteraceae</taxon>
        <taxon>Noviherbaspirillum</taxon>
    </lineage>
</organism>
<keyword evidence="5" id="KW-1185">Reference proteome</keyword>
<proteinExistence type="inferred from homology"/>
<dbReference type="PANTHER" id="PTHR33824">
    <property type="entry name" value="POLYKETIDE CYCLASE/DEHYDRASE AND LIPID TRANSPORT SUPERFAMILY PROTEIN"/>
    <property type="match status" value="1"/>
</dbReference>
<accession>A0ABY1QTI3</accession>
<dbReference type="CDD" id="cd07817">
    <property type="entry name" value="SRPBCC_8"/>
    <property type="match status" value="1"/>
</dbReference>
<gene>
    <name evidence="4" type="ORF">SAMN06295970_1294</name>
</gene>
<dbReference type="Proteomes" id="UP001158049">
    <property type="component" value="Unassembled WGS sequence"/>
</dbReference>